<name>A8ZRT3_DESOH</name>
<feature type="domain" description="4Fe-4S ferredoxin-type" evidence="8">
    <location>
        <begin position="66"/>
        <end position="95"/>
    </location>
</feature>
<dbReference type="HOGENOM" id="CLU_000022_59_0_7"/>
<dbReference type="eggNOG" id="COG0318">
    <property type="taxonomic scope" value="Bacteria"/>
</dbReference>
<comment type="similarity">
    <text evidence="1">Belongs to the ATP-dependent AMP-binding enzyme family.</text>
</comment>
<dbReference type="InterPro" id="IPR017900">
    <property type="entry name" value="4Fe4S_Fe_S_CS"/>
</dbReference>
<dbReference type="GO" id="GO:0046872">
    <property type="term" value="F:metal ion binding"/>
    <property type="evidence" value="ECO:0007669"/>
    <property type="project" value="UniProtKB-KW"/>
</dbReference>
<gene>
    <name evidence="9" type="ordered locus">Dole_0040</name>
</gene>
<keyword evidence="6" id="KW-0408">Iron</keyword>
<dbReference type="AlphaFoldDB" id="A8ZRT3"/>
<dbReference type="GO" id="GO:0005886">
    <property type="term" value="C:plasma membrane"/>
    <property type="evidence" value="ECO:0007669"/>
    <property type="project" value="TreeGrafter"/>
</dbReference>
<dbReference type="EMBL" id="CP000859">
    <property type="protein sequence ID" value="ABW65850.1"/>
    <property type="molecule type" value="Genomic_DNA"/>
</dbReference>
<dbReference type="InterPro" id="IPR000873">
    <property type="entry name" value="AMP-dep_synth/lig_dom"/>
</dbReference>
<evidence type="ECO:0000256" key="3">
    <source>
        <dbReference type="ARBA" id="ARBA00022723"/>
    </source>
</evidence>
<evidence type="ECO:0000313" key="9">
    <source>
        <dbReference type="EMBL" id="ABW65850.1"/>
    </source>
</evidence>
<organism evidence="9 10">
    <name type="scientific">Desulfosudis oleivorans (strain DSM 6200 / JCM 39069 / Hxd3)</name>
    <name type="common">Desulfococcus oleovorans</name>
    <dbReference type="NCBI Taxonomy" id="96561"/>
    <lineage>
        <taxon>Bacteria</taxon>
        <taxon>Pseudomonadati</taxon>
        <taxon>Thermodesulfobacteriota</taxon>
        <taxon>Desulfobacteria</taxon>
        <taxon>Desulfobacterales</taxon>
        <taxon>Desulfosudaceae</taxon>
        <taxon>Desulfosudis</taxon>
    </lineage>
</organism>
<evidence type="ECO:0000256" key="5">
    <source>
        <dbReference type="ARBA" id="ARBA00022840"/>
    </source>
</evidence>
<accession>A8ZRT3</accession>
<dbReference type="PANTHER" id="PTHR43107">
    <property type="entry name" value="LONG-CHAIN FATTY ACID TRANSPORT PROTEIN"/>
    <property type="match status" value="1"/>
</dbReference>
<evidence type="ECO:0000256" key="2">
    <source>
        <dbReference type="ARBA" id="ARBA00022598"/>
    </source>
</evidence>
<evidence type="ECO:0000256" key="6">
    <source>
        <dbReference type="ARBA" id="ARBA00023004"/>
    </source>
</evidence>
<reference evidence="9 10" key="1">
    <citation type="submission" date="2007-10" db="EMBL/GenBank/DDBJ databases">
        <title>Complete sequence of Desulfococcus oleovorans Hxd3.</title>
        <authorList>
            <consortium name="US DOE Joint Genome Institute"/>
            <person name="Copeland A."/>
            <person name="Lucas S."/>
            <person name="Lapidus A."/>
            <person name="Barry K."/>
            <person name="Glavina del Rio T."/>
            <person name="Dalin E."/>
            <person name="Tice H."/>
            <person name="Pitluck S."/>
            <person name="Kiss H."/>
            <person name="Brettin T."/>
            <person name="Bruce D."/>
            <person name="Detter J.C."/>
            <person name="Han C."/>
            <person name="Schmutz J."/>
            <person name="Larimer F."/>
            <person name="Land M."/>
            <person name="Hauser L."/>
            <person name="Kyrpides N."/>
            <person name="Kim E."/>
            <person name="Wawrik B."/>
            <person name="Richardson P."/>
        </authorList>
    </citation>
    <scope>NUCLEOTIDE SEQUENCE [LARGE SCALE GENOMIC DNA]</scope>
    <source>
        <strain evidence="10">DSM 6200 / JCM 39069 / Hxd3</strain>
    </source>
</reference>
<evidence type="ECO:0000313" key="10">
    <source>
        <dbReference type="Proteomes" id="UP000008561"/>
    </source>
</evidence>
<dbReference type="InterPro" id="IPR025110">
    <property type="entry name" value="AMP-bd_C"/>
</dbReference>
<dbReference type="InterPro" id="IPR042099">
    <property type="entry name" value="ANL_N_sf"/>
</dbReference>
<keyword evidence="7" id="KW-0411">Iron-sulfur</keyword>
<dbReference type="PROSITE" id="PS51379">
    <property type="entry name" value="4FE4S_FER_2"/>
    <property type="match status" value="2"/>
</dbReference>
<dbReference type="Pfam" id="PF13193">
    <property type="entry name" value="AMP-binding_C"/>
    <property type="match status" value="1"/>
</dbReference>
<dbReference type="PROSITE" id="PS00455">
    <property type="entry name" value="AMP_BINDING"/>
    <property type="match status" value="1"/>
</dbReference>
<keyword evidence="4" id="KW-0547">Nucleotide-binding</keyword>
<evidence type="ECO:0000256" key="7">
    <source>
        <dbReference type="ARBA" id="ARBA00023014"/>
    </source>
</evidence>
<evidence type="ECO:0000256" key="4">
    <source>
        <dbReference type="ARBA" id="ARBA00022741"/>
    </source>
</evidence>
<dbReference type="PROSITE" id="PS00198">
    <property type="entry name" value="4FE4S_FER_1"/>
    <property type="match status" value="1"/>
</dbReference>
<evidence type="ECO:0000256" key="1">
    <source>
        <dbReference type="ARBA" id="ARBA00006432"/>
    </source>
</evidence>
<dbReference type="InterPro" id="IPR045851">
    <property type="entry name" value="AMP-bd_C_sf"/>
</dbReference>
<dbReference type="GO" id="GO:0051536">
    <property type="term" value="F:iron-sulfur cluster binding"/>
    <property type="evidence" value="ECO:0007669"/>
    <property type="project" value="UniProtKB-KW"/>
</dbReference>
<dbReference type="Gene3D" id="3.30.300.30">
    <property type="match status" value="1"/>
</dbReference>
<dbReference type="InterPro" id="IPR020845">
    <property type="entry name" value="AMP-binding_CS"/>
</dbReference>
<dbReference type="Proteomes" id="UP000008561">
    <property type="component" value="Chromosome"/>
</dbReference>
<dbReference type="STRING" id="96561.Dole_0040"/>
<dbReference type="Pfam" id="PF00501">
    <property type="entry name" value="AMP-binding"/>
    <property type="match status" value="1"/>
</dbReference>
<evidence type="ECO:0000259" key="8">
    <source>
        <dbReference type="PROSITE" id="PS51379"/>
    </source>
</evidence>
<dbReference type="SUPFAM" id="SSF56801">
    <property type="entry name" value="Acetyl-CoA synthetase-like"/>
    <property type="match status" value="1"/>
</dbReference>
<dbReference type="InterPro" id="IPR017896">
    <property type="entry name" value="4Fe4S_Fe-S-bd"/>
</dbReference>
<dbReference type="Gene3D" id="3.40.50.12780">
    <property type="entry name" value="N-terminal domain of ligase-like"/>
    <property type="match status" value="1"/>
</dbReference>
<dbReference type="Gene3D" id="3.30.70.3270">
    <property type="match status" value="1"/>
</dbReference>
<dbReference type="GO" id="GO:0044539">
    <property type="term" value="P:long-chain fatty acid import into cell"/>
    <property type="evidence" value="ECO:0007669"/>
    <property type="project" value="TreeGrafter"/>
</dbReference>
<dbReference type="GO" id="GO:0004467">
    <property type="term" value="F:long-chain fatty acid-CoA ligase activity"/>
    <property type="evidence" value="ECO:0007669"/>
    <property type="project" value="TreeGrafter"/>
</dbReference>
<dbReference type="SUPFAM" id="SSF54862">
    <property type="entry name" value="4Fe-4S ferredoxins"/>
    <property type="match status" value="1"/>
</dbReference>
<dbReference type="GO" id="GO:0005524">
    <property type="term" value="F:ATP binding"/>
    <property type="evidence" value="ECO:0007669"/>
    <property type="project" value="UniProtKB-KW"/>
</dbReference>
<dbReference type="Pfam" id="PF13187">
    <property type="entry name" value="Fer4_9"/>
    <property type="match status" value="1"/>
</dbReference>
<keyword evidence="10" id="KW-1185">Reference proteome</keyword>
<sequence>MTTQPGVKPWTKIPDYFDAAEMTTGILAFNEETCRRCGICSFICPARSIKSDRGPMKWKEGMPWLATVAPDVTNCIACGCCLAACPEGAITIERWFNPGYFYQRLSQTSDLVYPKCYLSTDPAPADTWPAPDPDMLSPRYGSREKWGMRANRLRMTGNVILGGSRFFLNEALRGRLFSTVNGFLSKTPSDISWTDLLEENARRVPDKPFLVYQNESYTYRQVDEQANRMARFLLALGGGQGSGVGILMRNSPRFLDIFFGAQKIGMYVVPINPELKGDGLAYIINHSDIDLLVADAELADAVRSVADRFEQRKKIIVNDIEAEARGMAVPETMDRLSRAYADFSPQHPGTGYRPEDICMIMYTSGTTGPPKGVVYRYNKTSVRLMCLAAHLMLRPSDTYYTPYALCHGNALLATTTMTMGVRATMALARKFSASRFWEDVRRHRATVFNTIGSIIPILMKQPEKPDDADNHVRFVTSSGCPPEMWGPFEKRFGVKLYEAYGAIDGGGKGIFNFGTAPAGSLGRIPRVVNYRLVDDRGRDVPVGVPGELLFEAKKTSGRVEYYKNPAASRKKSGDGWLHTGDLVKQDINGFLYFVGRNTESMRKGGENVSAYEVEQVIMDHPAVEEAAVYAVPSDLAEDDILAAVRLVATKTLTPEDLIAFLSDRLARFAVPRYIRFMDEFPKTSSHRIIKGVLEKEGITDDTFDAQQA</sequence>
<keyword evidence="2 9" id="KW-0436">Ligase</keyword>
<feature type="domain" description="4Fe-4S ferredoxin-type" evidence="8">
    <location>
        <begin position="25"/>
        <end position="54"/>
    </location>
</feature>
<dbReference type="GO" id="GO:0005324">
    <property type="term" value="F:long-chain fatty acid transmembrane transporter activity"/>
    <property type="evidence" value="ECO:0007669"/>
    <property type="project" value="TreeGrafter"/>
</dbReference>
<dbReference type="KEGG" id="dol:Dole_0040"/>
<protein>
    <submittedName>
        <fullName evidence="9">AMP-dependent synthetase and ligase</fullName>
    </submittedName>
</protein>
<dbReference type="PANTHER" id="PTHR43107:SF15">
    <property type="entry name" value="FATTY ACID TRANSPORT PROTEIN 3, ISOFORM A"/>
    <property type="match status" value="1"/>
</dbReference>
<keyword evidence="5" id="KW-0067">ATP-binding</keyword>
<dbReference type="RefSeq" id="WP_012173469.1">
    <property type="nucleotide sequence ID" value="NC_009943.1"/>
</dbReference>
<keyword evidence="3" id="KW-0479">Metal-binding</keyword>
<dbReference type="eggNOG" id="COG1143">
    <property type="taxonomic scope" value="Bacteria"/>
</dbReference>
<proteinExistence type="inferred from homology"/>